<dbReference type="InterPro" id="IPR000182">
    <property type="entry name" value="GNAT_dom"/>
</dbReference>
<dbReference type="PANTHER" id="PTHR43792:SF8">
    <property type="entry name" value="[RIBOSOMAL PROTEIN US5]-ALANINE N-ACETYLTRANSFERASE"/>
    <property type="match status" value="1"/>
</dbReference>
<sequence>MASQTTPAHPAAMETQLEATSIPRHQPTPAPIVTTSSLMIRPMRLGDGLSTSLHANDPLINKYMSLSFPNPYTLSSAEAWIRMNMDLPYQKNFVICELSAPDVVIGGIGLTPGADVSVHTAELGFWVGQAYWGKGYMTEVLKAFTIWTFTEWEQNGQKLTRLWGGVMGGNVASMRCFEKCGYVKEGVWKGHCKKGADVMDLHFFGSTKLDWERRMKEDLEKN</sequence>
<dbReference type="PANTHER" id="PTHR43792">
    <property type="entry name" value="GNAT FAMILY, PUTATIVE (AFU_ORTHOLOGUE AFUA_3G00765)-RELATED-RELATED"/>
    <property type="match status" value="1"/>
</dbReference>
<gene>
    <name evidence="5" type="ORF">GMOD_00000219</name>
</gene>
<name>A0A3M7M6Y8_9PLEO</name>
<organism evidence="5 6">
    <name type="scientific">Pyrenophora seminiperda CCB06</name>
    <dbReference type="NCBI Taxonomy" id="1302712"/>
    <lineage>
        <taxon>Eukaryota</taxon>
        <taxon>Fungi</taxon>
        <taxon>Dikarya</taxon>
        <taxon>Ascomycota</taxon>
        <taxon>Pezizomycotina</taxon>
        <taxon>Dothideomycetes</taxon>
        <taxon>Pleosporomycetidae</taxon>
        <taxon>Pleosporales</taxon>
        <taxon>Pleosporineae</taxon>
        <taxon>Pleosporaceae</taxon>
        <taxon>Pyrenophora</taxon>
    </lineage>
</organism>
<protein>
    <submittedName>
        <fullName evidence="5">Acetyltransferase</fullName>
    </submittedName>
</protein>
<dbReference type="OrthoDB" id="630895at2759"/>
<dbReference type="SUPFAM" id="SSF55729">
    <property type="entry name" value="Acyl-CoA N-acyltransferases (Nat)"/>
    <property type="match status" value="1"/>
</dbReference>
<keyword evidence="2" id="KW-0012">Acyltransferase</keyword>
<evidence type="ECO:0000256" key="1">
    <source>
        <dbReference type="ARBA" id="ARBA00022679"/>
    </source>
</evidence>
<keyword evidence="6" id="KW-1185">Reference proteome</keyword>
<dbReference type="Proteomes" id="UP000265663">
    <property type="component" value="Unassembled WGS sequence"/>
</dbReference>
<dbReference type="GO" id="GO:0016747">
    <property type="term" value="F:acyltransferase activity, transferring groups other than amino-acyl groups"/>
    <property type="evidence" value="ECO:0007669"/>
    <property type="project" value="InterPro"/>
</dbReference>
<evidence type="ECO:0000313" key="5">
    <source>
        <dbReference type="EMBL" id="RMZ70160.1"/>
    </source>
</evidence>
<dbReference type="InterPro" id="IPR051531">
    <property type="entry name" value="N-acetyltransferase"/>
</dbReference>
<evidence type="ECO:0000256" key="2">
    <source>
        <dbReference type="ARBA" id="ARBA00023315"/>
    </source>
</evidence>
<evidence type="ECO:0000256" key="3">
    <source>
        <dbReference type="ARBA" id="ARBA00038502"/>
    </source>
</evidence>
<dbReference type="InterPro" id="IPR016181">
    <property type="entry name" value="Acyl_CoA_acyltransferase"/>
</dbReference>
<evidence type="ECO:0000313" key="6">
    <source>
        <dbReference type="Proteomes" id="UP000265663"/>
    </source>
</evidence>
<comment type="similarity">
    <text evidence="3">Belongs to the acetyltransferase family. RimJ subfamily.</text>
</comment>
<dbReference type="Pfam" id="PF13302">
    <property type="entry name" value="Acetyltransf_3"/>
    <property type="match status" value="1"/>
</dbReference>
<dbReference type="EMBL" id="KE747824">
    <property type="protein sequence ID" value="RMZ70160.1"/>
    <property type="molecule type" value="Genomic_DNA"/>
</dbReference>
<keyword evidence="1 5" id="KW-0808">Transferase</keyword>
<evidence type="ECO:0000259" key="4">
    <source>
        <dbReference type="PROSITE" id="PS51186"/>
    </source>
</evidence>
<proteinExistence type="inferred from homology"/>
<accession>A0A3M7M6Y8</accession>
<reference evidence="5 6" key="1">
    <citation type="journal article" date="2014" name="PLoS ONE">
        <title>De novo Genome Assembly of the Fungal Plant Pathogen Pyrenophora semeniperda.</title>
        <authorList>
            <person name="Soliai M.M."/>
            <person name="Meyer S.E."/>
            <person name="Udall J.A."/>
            <person name="Elzinga D.E."/>
            <person name="Hermansen R.A."/>
            <person name="Bodily P.M."/>
            <person name="Hart A.A."/>
            <person name="Coleman C.E."/>
        </authorList>
    </citation>
    <scope>NUCLEOTIDE SEQUENCE [LARGE SCALE GENOMIC DNA]</scope>
    <source>
        <strain evidence="5 6">CCB06</strain>
        <tissue evidence="5">Mycelium</tissue>
    </source>
</reference>
<dbReference type="AlphaFoldDB" id="A0A3M7M6Y8"/>
<dbReference type="PROSITE" id="PS51186">
    <property type="entry name" value="GNAT"/>
    <property type="match status" value="1"/>
</dbReference>
<feature type="domain" description="N-acetyltransferase" evidence="4">
    <location>
        <begin position="38"/>
        <end position="204"/>
    </location>
</feature>
<dbReference type="Gene3D" id="3.40.630.30">
    <property type="match status" value="1"/>
</dbReference>